<reference evidence="6 7" key="1">
    <citation type="journal article" date="2017" name="Nat. Ecol. Evol.">
        <title>Scallop genome provides insights into evolution of bilaterian karyotype and development.</title>
        <authorList>
            <person name="Wang S."/>
            <person name="Zhang J."/>
            <person name="Jiao W."/>
            <person name="Li J."/>
            <person name="Xun X."/>
            <person name="Sun Y."/>
            <person name="Guo X."/>
            <person name="Huan P."/>
            <person name="Dong B."/>
            <person name="Zhang L."/>
            <person name="Hu X."/>
            <person name="Sun X."/>
            <person name="Wang J."/>
            <person name="Zhao C."/>
            <person name="Wang Y."/>
            <person name="Wang D."/>
            <person name="Huang X."/>
            <person name="Wang R."/>
            <person name="Lv J."/>
            <person name="Li Y."/>
            <person name="Zhang Z."/>
            <person name="Liu B."/>
            <person name="Lu W."/>
            <person name="Hui Y."/>
            <person name="Liang J."/>
            <person name="Zhou Z."/>
            <person name="Hou R."/>
            <person name="Li X."/>
            <person name="Liu Y."/>
            <person name="Li H."/>
            <person name="Ning X."/>
            <person name="Lin Y."/>
            <person name="Zhao L."/>
            <person name="Xing Q."/>
            <person name="Dou J."/>
            <person name="Li Y."/>
            <person name="Mao J."/>
            <person name="Guo H."/>
            <person name="Dou H."/>
            <person name="Li T."/>
            <person name="Mu C."/>
            <person name="Jiang W."/>
            <person name="Fu Q."/>
            <person name="Fu X."/>
            <person name="Miao Y."/>
            <person name="Liu J."/>
            <person name="Yu Q."/>
            <person name="Li R."/>
            <person name="Liao H."/>
            <person name="Li X."/>
            <person name="Kong Y."/>
            <person name="Jiang Z."/>
            <person name="Chourrout D."/>
            <person name="Li R."/>
            <person name="Bao Z."/>
        </authorList>
    </citation>
    <scope>NUCLEOTIDE SEQUENCE [LARGE SCALE GENOMIC DNA]</scope>
    <source>
        <strain evidence="6 7">PY_sf001</strain>
    </source>
</reference>
<evidence type="ECO:0000256" key="1">
    <source>
        <dbReference type="ARBA" id="ARBA00004141"/>
    </source>
</evidence>
<comment type="caution">
    <text evidence="6">The sequence shown here is derived from an EMBL/GenBank/DDBJ whole genome shotgun (WGS) entry which is preliminary data.</text>
</comment>
<dbReference type="EMBL" id="NEDP02003085">
    <property type="protein sequence ID" value="OWF49566.1"/>
    <property type="molecule type" value="Genomic_DNA"/>
</dbReference>
<feature type="transmembrane region" description="Helical" evidence="5">
    <location>
        <begin position="108"/>
        <end position="132"/>
    </location>
</feature>
<feature type="transmembrane region" description="Helical" evidence="5">
    <location>
        <begin position="7"/>
        <end position="31"/>
    </location>
</feature>
<evidence type="ECO:0000256" key="5">
    <source>
        <dbReference type="SAM" id="Phobius"/>
    </source>
</evidence>
<dbReference type="PANTHER" id="PTHR21284:SF12">
    <property type="entry name" value="EG:80H7.2 PROTEIN"/>
    <property type="match status" value="1"/>
</dbReference>
<keyword evidence="7" id="KW-1185">Reference proteome</keyword>
<comment type="subcellular location">
    <subcellularLocation>
        <location evidence="1">Membrane</location>
        <topology evidence="1">Multi-pass membrane protein</topology>
    </subcellularLocation>
</comment>
<gene>
    <name evidence="6" type="ORF">KP79_PYT23742</name>
</gene>
<evidence type="ECO:0000313" key="6">
    <source>
        <dbReference type="EMBL" id="OWF49566.1"/>
    </source>
</evidence>
<evidence type="ECO:0000256" key="3">
    <source>
        <dbReference type="ARBA" id="ARBA00022989"/>
    </source>
</evidence>
<feature type="transmembrane region" description="Helical" evidence="5">
    <location>
        <begin position="79"/>
        <end position="101"/>
    </location>
</feature>
<accession>A0A210QLG4</accession>
<evidence type="ECO:0000313" key="7">
    <source>
        <dbReference type="Proteomes" id="UP000242188"/>
    </source>
</evidence>
<feature type="transmembrane region" description="Helical" evidence="5">
    <location>
        <begin position="157"/>
        <end position="179"/>
    </location>
</feature>
<organism evidence="6 7">
    <name type="scientific">Mizuhopecten yessoensis</name>
    <name type="common">Japanese scallop</name>
    <name type="synonym">Patinopecten yessoensis</name>
    <dbReference type="NCBI Taxonomy" id="6573"/>
    <lineage>
        <taxon>Eukaryota</taxon>
        <taxon>Metazoa</taxon>
        <taxon>Spiralia</taxon>
        <taxon>Lophotrochozoa</taxon>
        <taxon>Mollusca</taxon>
        <taxon>Bivalvia</taxon>
        <taxon>Autobranchia</taxon>
        <taxon>Pteriomorphia</taxon>
        <taxon>Pectinida</taxon>
        <taxon>Pectinoidea</taxon>
        <taxon>Pectinidae</taxon>
        <taxon>Mizuhopecten</taxon>
    </lineage>
</organism>
<evidence type="ECO:0000256" key="2">
    <source>
        <dbReference type="ARBA" id="ARBA00022692"/>
    </source>
</evidence>
<dbReference type="Gene3D" id="1.20.140.150">
    <property type="match status" value="1"/>
</dbReference>
<keyword evidence="2 5" id="KW-0812">Transmembrane</keyword>
<evidence type="ECO:0000256" key="4">
    <source>
        <dbReference type="ARBA" id="ARBA00023136"/>
    </source>
</evidence>
<dbReference type="InterPro" id="IPR004031">
    <property type="entry name" value="PMP22/EMP/MP20/Claudin"/>
</dbReference>
<keyword evidence="3 5" id="KW-1133">Transmembrane helix</keyword>
<dbReference type="PANTHER" id="PTHR21284">
    <property type="entry name" value="EG:80H7.2 PROTEIN"/>
    <property type="match status" value="1"/>
</dbReference>
<dbReference type="Proteomes" id="UP000242188">
    <property type="component" value="Unassembled WGS sequence"/>
</dbReference>
<dbReference type="GO" id="GO:0016020">
    <property type="term" value="C:membrane"/>
    <property type="evidence" value="ECO:0007669"/>
    <property type="project" value="UniProtKB-SubCell"/>
</dbReference>
<proteinExistence type="predicted"/>
<dbReference type="Pfam" id="PF00822">
    <property type="entry name" value="PMP22_Claudin"/>
    <property type="match status" value="1"/>
</dbReference>
<protein>
    <submittedName>
        <fullName evidence="6">Uncharacterized protein</fullName>
    </submittedName>
</protein>
<name>A0A210QLG4_MIZYE</name>
<keyword evidence="4 5" id="KW-0472">Membrane</keyword>
<sequence length="185" mass="19779">MRRSTFNVIGISCTSLNVLLTILAFAPPYWLVSAYGRMTRLGLWARCNDVFNHGECVWSMGGRAPYQDSLPQWFKATQGLMSVGLGLALLALIVATLALCCQCHGCNYAGVVAGLLLLCFLCIGVAVALFGIKASQDFNAVVTSEDLALGQEYKYAWSFWLAAGASGMALITSIVYGCAGLSTQN</sequence>
<dbReference type="OrthoDB" id="6149645at2759"/>
<dbReference type="AlphaFoldDB" id="A0A210QLG4"/>